<dbReference type="OrthoDB" id="1004368at2"/>
<reference evidence="1 2" key="1">
    <citation type="submission" date="2018-04" db="EMBL/GenBank/DDBJ databases">
        <title>Characteristic and Complete Genome Sequencing of A Novel Member of Infective Endocarditis Causative Bacteria: Bergeyella cardium QL-PH.</title>
        <authorList>
            <person name="Pan H."/>
            <person name="Sun E."/>
            <person name="Zhang Y."/>
        </authorList>
    </citation>
    <scope>NUCLEOTIDE SEQUENCE [LARGE SCALE GENOMIC DNA]</scope>
    <source>
        <strain evidence="1 2">HPQL</strain>
    </source>
</reference>
<dbReference type="AlphaFoldDB" id="A0A6P1QVP8"/>
<proteinExistence type="predicted"/>
<dbReference type="RefSeq" id="WP_160223903.1">
    <property type="nucleotide sequence ID" value="NZ_CP029149.1"/>
</dbReference>
<protein>
    <submittedName>
        <fullName evidence="1">Uncharacterized protein</fullName>
    </submittedName>
</protein>
<evidence type="ECO:0000313" key="1">
    <source>
        <dbReference type="EMBL" id="QHN64870.1"/>
    </source>
</evidence>
<organism evidence="1 2">
    <name type="scientific">Bergeyella cardium</name>
    <dbReference type="NCBI Taxonomy" id="1585976"/>
    <lineage>
        <taxon>Bacteria</taxon>
        <taxon>Pseudomonadati</taxon>
        <taxon>Bacteroidota</taxon>
        <taxon>Flavobacteriia</taxon>
        <taxon>Flavobacteriales</taxon>
        <taxon>Weeksellaceae</taxon>
        <taxon>Bergeyella</taxon>
    </lineage>
</organism>
<keyword evidence="2" id="KW-1185">Reference proteome</keyword>
<accession>A0A6P1QVP8</accession>
<sequence>MTAIDITKLSPEERKKVVEQAKELERQEKEKRAEANRALEGLASESVPASFRLLKDASEILQQAKEQIFRNFENYLKLKIETLGIKARNQQSHTISFGNQSIKLGYRITDGYTDEAGYGLEMVHRFLGTLAKDEATKKLVNSILRLLQRNAKGDLDSKKVLELRQIADKDFPDTDLQKGVEIIQNSYKPKLSRWFVEAYYTDGVGIERNLPLSITSVDLPNEVDLTFLLPQED</sequence>
<dbReference type="KEGG" id="bcad:DBX24_02655"/>
<name>A0A6P1QVP8_9FLAO</name>
<evidence type="ECO:0000313" key="2">
    <source>
        <dbReference type="Proteomes" id="UP000464318"/>
    </source>
</evidence>
<dbReference type="EMBL" id="CP029149">
    <property type="protein sequence ID" value="QHN64870.1"/>
    <property type="molecule type" value="Genomic_DNA"/>
</dbReference>
<dbReference type="Proteomes" id="UP000464318">
    <property type="component" value="Chromosome"/>
</dbReference>
<gene>
    <name evidence="1" type="ORF">DBX24_02655</name>
</gene>